<gene>
    <name evidence="2" type="ORF">Goshw_021955</name>
</gene>
<accession>A0A7J9MV91</accession>
<dbReference type="AlphaFoldDB" id="A0A7J9MV91"/>
<dbReference type="GO" id="GO:0003676">
    <property type="term" value="F:nucleic acid binding"/>
    <property type="evidence" value="ECO:0007669"/>
    <property type="project" value="InterPro"/>
</dbReference>
<dbReference type="InterPro" id="IPR053151">
    <property type="entry name" value="RNase_H-like"/>
</dbReference>
<organism evidence="2 3">
    <name type="scientific">Gossypium schwendimanii</name>
    <name type="common">Cotton</name>
    <dbReference type="NCBI Taxonomy" id="34291"/>
    <lineage>
        <taxon>Eukaryota</taxon>
        <taxon>Viridiplantae</taxon>
        <taxon>Streptophyta</taxon>
        <taxon>Embryophyta</taxon>
        <taxon>Tracheophyta</taxon>
        <taxon>Spermatophyta</taxon>
        <taxon>Magnoliopsida</taxon>
        <taxon>eudicotyledons</taxon>
        <taxon>Gunneridae</taxon>
        <taxon>Pentapetalae</taxon>
        <taxon>rosids</taxon>
        <taxon>malvids</taxon>
        <taxon>Malvales</taxon>
        <taxon>Malvaceae</taxon>
        <taxon>Malvoideae</taxon>
        <taxon>Gossypium</taxon>
    </lineage>
</organism>
<proteinExistence type="predicted"/>
<dbReference type="InterPro" id="IPR036397">
    <property type="entry name" value="RNaseH_sf"/>
</dbReference>
<keyword evidence="3" id="KW-1185">Reference proteome</keyword>
<dbReference type="GO" id="GO:0004523">
    <property type="term" value="F:RNA-DNA hybrid ribonuclease activity"/>
    <property type="evidence" value="ECO:0007669"/>
    <property type="project" value="InterPro"/>
</dbReference>
<evidence type="ECO:0000313" key="2">
    <source>
        <dbReference type="EMBL" id="MBA0874777.1"/>
    </source>
</evidence>
<dbReference type="Pfam" id="PF13456">
    <property type="entry name" value="RVT_3"/>
    <property type="match status" value="1"/>
</dbReference>
<dbReference type="PANTHER" id="PTHR47723:SF24">
    <property type="entry name" value="RNASE H TYPE-1 DOMAIN-CONTAINING PROTEIN"/>
    <property type="match status" value="1"/>
</dbReference>
<evidence type="ECO:0000313" key="3">
    <source>
        <dbReference type="Proteomes" id="UP000593576"/>
    </source>
</evidence>
<name>A0A7J9MV91_GOSSC</name>
<feature type="domain" description="RNase H type-1" evidence="1">
    <location>
        <begin position="93"/>
        <end position="167"/>
    </location>
</feature>
<sequence length="220" mass="25261">MPLGIALSQEWYSCLWYRKMLKVRSFHYRLVTSCYDRNLFVFSNGHNYVQKLVDISITWTKSYAKSDSAWPQLNPLVSDTWWSPLEKGWIKHNTDEAMSYISNWASMGGMIRDADARWLCWFSMAVSKETIFRIEARAILEGLPIAWEKGFKQVKLECDNVFLAKALLAGRPASSRSQNKVADQMAKYANNRTPNLLLFKDPPSSIQGVLHADRNASIRG</sequence>
<dbReference type="OrthoDB" id="955670at2759"/>
<comment type="caution">
    <text evidence="2">The sequence shown here is derived from an EMBL/GenBank/DDBJ whole genome shotgun (WGS) entry which is preliminary data.</text>
</comment>
<dbReference type="Proteomes" id="UP000593576">
    <property type="component" value="Unassembled WGS sequence"/>
</dbReference>
<protein>
    <recommendedName>
        <fullName evidence="1">RNase H type-1 domain-containing protein</fullName>
    </recommendedName>
</protein>
<dbReference type="InterPro" id="IPR044730">
    <property type="entry name" value="RNase_H-like_dom_plant"/>
</dbReference>
<dbReference type="CDD" id="cd06222">
    <property type="entry name" value="RNase_H_like"/>
    <property type="match status" value="1"/>
</dbReference>
<dbReference type="Gene3D" id="3.30.420.10">
    <property type="entry name" value="Ribonuclease H-like superfamily/Ribonuclease H"/>
    <property type="match status" value="1"/>
</dbReference>
<dbReference type="EMBL" id="JABFAF010000013">
    <property type="protein sequence ID" value="MBA0874777.1"/>
    <property type="molecule type" value="Genomic_DNA"/>
</dbReference>
<dbReference type="SUPFAM" id="SSF53098">
    <property type="entry name" value="Ribonuclease H-like"/>
    <property type="match status" value="1"/>
</dbReference>
<dbReference type="PANTHER" id="PTHR47723">
    <property type="entry name" value="OS05G0353850 PROTEIN"/>
    <property type="match status" value="1"/>
</dbReference>
<evidence type="ECO:0000259" key="1">
    <source>
        <dbReference type="Pfam" id="PF13456"/>
    </source>
</evidence>
<dbReference type="InterPro" id="IPR012337">
    <property type="entry name" value="RNaseH-like_sf"/>
</dbReference>
<dbReference type="InterPro" id="IPR002156">
    <property type="entry name" value="RNaseH_domain"/>
</dbReference>
<reference evidence="2 3" key="1">
    <citation type="journal article" date="2019" name="Genome Biol. Evol.">
        <title>Insights into the evolution of the New World diploid cottons (Gossypium, subgenus Houzingenia) based on genome sequencing.</title>
        <authorList>
            <person name="Grover C.E."/>
            <person name="Arick M.A. 2nd"/>
            <person name="Thrash A."/>
            <person name="Conover J.L."/>
            <person name="Sanders W.S."/>
            <person name="Peterson D.G."/>
            <person name="Frelichowski J.E."/>
            <person name="Scheffler J.A."/>
            <person name="Scheffler B.E."/>
            <person name="Wendel J.F."/>
        </authorList>
    </citation>
    <scope>NUCLEOTIDE SEQUENCE [LARGE SCALE GENOMIC DNA]</scope>
    <source>
        <strain evidence="2">1</strain>
        <tissue evidence="2">Leaf</tissue>
    </source>
</reference>